<feature type="region of interest" description="Disordered" evidence="1">
    <location>
        <begin position="189"/>
        <end position="214"/>
    </location>
</feature>
<accession>A0ABN9PTF5</accession>
<evidence type="ECO:0000313" key="3">
    <source>
        <dbReference type="Proteomes" id="UP001189429"/>
    </source>
</evidence>
<dbReference type="Proteomes" id="UP001189429">
    <property type="component" value="Unassembled WGS sequence"/>
</dbReference>
<feature type="compositionally biased region" description="Basic residues" evidence="1">
    <location>
        <begin position="28"/>
        <end position="40"/>
    </location>
</feature>
<sequence length="273" mass="28113">MAEFSAARWPRSQSPWSPLRRATGPGRSRGRAPVRARRLRAASGGERGVLFAALACDGGDGCDEDEPEGNAPVKAEAVVAAPRGNGPAERHGGDDDELQAEAMARAAADRQRMVAEQSEEKQGSEGAVELVQGGAMLLPKAPEGATREDFVEAKSEGGMGEPVVDGEKAVDAPAVAEREGEVDESVVVEGHLGNDGGGIGTQAEGAAVPSLPKAPPGCAGGAGEYVVVVETKRTDKDGAPRRGRTRAQRRAAQAVGTAEPYEGVRAGAPRPRL</sequence>
<protein>
    <submittedName>
        <fullName evidence="2">Uncharacterized protein</fullName>
    </submittedName>
</protein>
<evidence type="ECO:0000256" key="1">
    <source>
        <dbReference type="SAM" id="MobiDB-lite"/>
    </source>
</evidence>
<feature type="region of interest" description="Disordered" evidence="1">
    <location>
        <begin position="232"/>
        <end position="273"/>
    </location>
</feature>
<dbReference type="EMBL" id="CAUYUJ010001248">
    <property type="protein sequence ID" value="CAK0795035.1"/>
    <property type="molecule type" value="Genomic_DNA"/>
</dbReference>
<name>A0ABN9PTF5_9DINO</name>
<keyword evidence="3" id="KW-1185">Reference proteome</keyword>
<organism evidence="2 3">
    <name type="scientific">Prorocentrum cordatum</name>
    <dbReference type="NCBI Taxonomy" id="2364126"/>
    <lineage>
        <taxon>Eukaryota</taxon>
        <taxon>Sar</taxon>
        <taxon>Alveolata</taxon>
        <taxon>Dinophyceae</taxon>
        <taxon>Prorocentrales</taxon>
        <taxon>Prorocentraceae</taxon>
        <taxon>Prorocentrum</taxon>
    </lineage>
</organism>
<feature type="region of interest" description="Disordered" evidence="1">
    <location>
        <begin position="107"/>
        <end position="127"/>
    </location>
</feature>
<gene>
    <name evidence="2" type="ORF">PCOR1329_LOCUS4821</name>
</gene>
<feature type="compositionally biased region" description="Basic and acidic residues" evidence="1">
    <location>
        <begin position="107"/>
        <end position="123"/>
    </location>
</feature>
<comment type="caution">
    <text evidence="2">The sequence shown here is derived from an EMBL/GenBank/DDBJ whole genome shotgun (WGS) entry which is preliminary data.</text>
</comment>
<reference evidence="2" key="1">
    <citation type="submission" date="2023-10" db="EMBL/GenBank/DDBJ databases">
        <authorList>
            <person name="Chen Y."/>
            <person name="Shah S."/>
            <person name="Dougan E. K."/>
            <person name="Thang M."/>
            <person name="Chan C."/>
        </authorList>
    </citation>
    <scope>NUCLEOTIDE SEQUENCE [LARGE SCALE GENOMIC DNA]</scope>
</reference>
<evidence type="ECO:0000313" key="2">
    <source>
        <dbReference type="EMBL" id="CAK0795035.1"/>
    </source>
</evidence>
<feature type="region of interest" description="Disordered" evidence="1">
    <location>
        <begin position="1"/>
        <end position="40"/>
    </location>
</feature>
<proteinExistence type="predicted"/>